<sequence>MSASIPQGGLTAITWVFTSAAVGLTIGRYVIRFRMLGKLLIDDWIHGLASIVMVGYMITYTIMFPLNYSVELFVAGKGDEPSVANFNRYFHLEIAVTLLFWVIIYAVKLSFLFFYRSIFGVSTTFIRAWWFVMIFTVLTFWICFIFVFWACGTPSQLFVVESCLSPSTLSLTSTLVTMWCVLNVISDVTILPLWMLRGLHVTKTQKLGLAAIFALGLADTVFDIVRTVYTVNGGAVALDTVWDILEPAIAVIASSLPTYRGLVSPPKKPSYNHTGYTGNTLNKTSQGVSLSTLKTARGERLNSRSASEENIFVTSPRDVV</sequence>
<feature type="domain" description="Rhodopsin" evidence="7">
    <location>
        <begin position="28"/>
        <end position="263"/>
    </location>
</feature>
<keyword evidence="9" id="KW-1185">Reference proteome</keyword>
<evidence type="ECO:0000256" key="3">
    <source>
        <dbReference type="ARBA" id="ARBA00022989"/>
    </source>
</evidence>
<comment type="caution">
    <text evidence="8">The sequence shown here is derived from an EMBL/GenBank/DDBJ whole genome shotgun (WGS) entry which is preliminary data.</text>
</comment>
<dbReference type="PANTHER" id="PTHR33048:SF18">
    <property type="entry name" value="INTEGRAL MEMBRANE PROTEIN"/>
    <property type="match status" value="1"/>
</dbReference>
<comment type="subcellular location">
    <subcellularLocation>
        <location evidence="1">Membrane</location>
        <topology evidence="1">Multi-pass membrane protein</topology>
    </subcellularLocation>
</comment>
<accession>A0A8T9C4H5</accession>
<name>A0A8T9C4H5_9HELO</name>
<dbReference type="OrthoDB" id="444631at2759"/>
<dbReference type="InterPro" id="IPR049326">
    <property type="entry name" value="Rhodopsin_dom_fungi"/>
</dbReference>
<feature type="transmembrane region" description="Helical" evidence="6">
    <location>
        <begin position="127"/>
        <end position="149"/>
    </location>
</feature>
<dbReference type="AlphaFoldDB" id="A0A8T9C4H5"/>
<keyword evidence="2 6" id="KW-0812">Transmembrane</keyword>
<keyword evidence="3 6" id="KW-1133">Transmembrane helix</keyword>
<protein>
    <submittedName>
        <fullName evidence="8">Satratoxin biosynthesis SC1 cluster protein</fullName>
    </submittedName>
</protein>
<feature type="transmembrane region" description="Helical" evidence="6">
    <location>
        <begin position="12"/>
        <end position="31"/>
    </location>
</feature>
<evidence type="ECO:0000313" key="9">
    <source>
        <dbReference type="Proteomes" id="UP000469558"/>
    </source>
</evidence>
<evidence type="ECO:0000256" key="5">
    <source>
        <dbReference type="ARBA" id="ARBA00038359"/>
    </source>
</evidence>
<evidence type="ECO:0000256" key="1">
    <source>
        <dbReference type="ARBA" id="ARBA00004141"/>
    </source>
</evidence>
<evidence type="ECO:0000256" key="4">
    <source>
        <dbReference type="ARBA" id="ARBA00023136"/>
    </source>
</evidence>
<dbReference type="Proteomes" id="UP000469558">
    <property type="component" value="Unassembled WGS sequence"/>
</dbReference>
<comment type="similarity">
    <text evidence="5">Belongs to the SAT4 family.</text>
</comment>
<proteinExistence type="inferred from homology"/>
<keyword evidence="4 6" id="KW-0472">Membrane</keyword>
<evidence type="ECO:0000313" key="8">
    <source>
        <dbReference type="EMBL" id="TVY71495.1"/>
    </source>
</evidence>
<dbReference type="PANTHER" id="PTHR33048">
    <property type="entry name" value="PTH11-LIKE INTEGRAL MEMBRANE PROTEIN (AFU_ORTHOLOGUE AFUA_5G11245)"/>
    <property type="match status" value="1"/>
</dbReference>
<feature type="transmembrane region" description="Helical" evidence="6">
    <location>
        <begin position="169"/>
        <end position="195"/>
    </location>
</feature>
<evidence type="ECO:0000256" key="6">
    <source>
        <dbReference type="SAM" id="Phobius"/>
    </source>
</evidence>
<evidence type="ECO:0000256" key="2">
    <source>
        <dbReference type="ARBA" id="ARBA00022692"/>
    </source>
</evidence>
<reference evidence="8 9" key="1">
    <citation type="submission" date="2018-05" db="EMBL/GenBank/DDBJ databases">
        <title>Genome sequencing and assembly of the regulated plant pathogen Lachnellula willkommii and related sister species for the development of diagnostic species identification markers.</title>
        <authorList>
            <person name="Giroux E."/>
            <person name="Bilodeau G."/>
        </authorList>
    </citation>
    <scope>NUCLEOTIDE SEQUENCE [LARGE SCALE GENOMIC DNA]</scope>
    <source>
        <strain evidence="8 9">CBS 268.59</strain>
    </source>
</reference>
<dbReference type="Pfam" id="PF20684">
    <property type="entry name" value="Fung_rhodopsin"/>
    <property type="match status" value="1"/>
</dbReference>
<gene>
    <name evidence="8" type="primary">SAT4_7</name>
    <name evidence="8" type="ORF">LSUE1_G005619</name>
</gene>
<dbReference type="GO" id="GO:0016020">
    <property type="term" value="C:membrane"/>
    <property type="evidence" value="ECO:0007669"/>
    <property type="project" value="UniProtKB-SubCell"/>
</dbReference>
<evidence type="ECO:0000259" key="7">
    <source>
        <dbReference type="Pfam" id="PF20684"/>
    </source>
</evidence>
<organism evidence="8 9">
    <name type="scientific">Lachnellula suecica</name>
    <dbReference type="NCBI Taxonomy" id="602035"/>
    <lineage>
        <taxon>Eukaryota</taxon>
        <taxon>Fungi</taxon>
        <taxon>Dikarya</taxon>
        <taxon>Ascomycota</taxon>
        <taxon>Pezizomycotina</taxon>
        <taxon>Leotiomycetes</taxon>
        <taxon>Helotiales</taxon>
        <taxon>Lachnaceae</taxon>
        <taxon>Lachnellula</taxon>
    </lineage>
</organism>
<feature type="transmembrane region" description="Helical" evidence="6">
    <location>
        <begin position="43"/>
        <end position="63"/>
    </location>
</feature>
<feature type="transmembrane region" description="Helical" evidence="6">
    <location>
        <begin position="94"/>
        <end position="115"/>
    </location>
</feature>
<dbReference type="EMBL" id="QGMK01001205">
    <property type="protein sequence ID" value="TVY71495.1"/>
    <property type="molecule type" value="Genomic_DNA"/>
</dbReference>
<dbReference type="InterPro" id="IPR052337">
    <property type="entry name" value="SAT4-like"/>
</dbReference>